<dbReference type="Proteomes" id="UP000816034">
    <property type="component" value="Unassembled WGS sequence"/>
</dbReference>
<evidence type="ECO:0000313" key="3">
    <source>
        <dbReference type="Proteomes" id="UP000816034"/>
    </source>
</evidence>
<sequence length="502" mass="57841">MPKKPPSKPHRRDSTAAESANSVRHSLLHQEAGPLKLDSTCDWPDVLNQRLAQMVTRMKENGWLLQQSEEIEFNVWKHNSLHGKPHQRKIIFRKGEDEILEIIDGQKQIDITKIREVDLSHDNELTILQANHQTPTSFSFENLNTYLSFGIMFLYGLLRCHDQLQMNENLSCILVQSPNDSNHSHAISSEVKIVAFAGIPVSFTLLSHDILDFQITTLEPIWKATLIAQTLSQHNVKQLKKHQWRVYIELECHRNKKLKKRIPVSIKSSKFCLKHSHFCFHGDAVANANDQIFIDVHTCDMFLNPSFSGFNFELLEIQIFEVTSKSRFHWMNGQFIGGEDSSHLNIDMIQSETKIVIAFSSKKASIYDIELFYTIDDKRASLNSTDPIDSRLTCQISPSIFDHYNILFNNDSLNTSMDALSMVFTAVDAYDNEIELKNLENIEIKLRYDAPTEYLEYADFLQPNHTSIKATYLHENGPKLKASFTPAWKGVYTVVFYFKSRK</sequence>
<feature type="compositionally biased region" description="Basic residues" evidence="1">
    <location>
        <begin position="1"/>
        <end position="11"/>
    </location>
</feature>
<evidence type="ECO:0000313" key="2">
    <source>
        <dbReference type="EMBL" id="KAG2374338.1"/>
    </source>
</evidence>
<organism evidence="2 3">
    <name type="scientific">Naegleria lovaniensis</name>
    <name type="common">Amoeba</name>
    <dbReference type="NCBI Taxonomy" id="51637"/>
    <lineage>
        <taxon>Eukaryota</taxon>
        <taxon>Discoba</taxon>
        <taxon>Heterolobosea</taxon>
        <taxon>Tetramitia</taxon>
        <taxon>Eutetramitia</taxon>
        <taxon>Vahlkampfiidae</taxon>
        <taxon>Naegleria</taxon>
    </lineage>
</organism>
<dbReference type="GeneID" id="68103362"/>
<accession>A0AA88GG95</accession>
<gene>
    <name evidence="2" type="ORF">C9374_010908</name>
</gene>
<dbReference type="AlphaFoldDB" id="A0AA88GG95"/>
<evidence type="ECO:0000256" key="1">
    <source>
        <dbReference type="SAM" id="MobiDB-lite"/>
    </source>
</evidence>
<protein>
    <submittedName>
        <fullName evidence="2">Uncharacterized protein</fullName>
    </submittedName>
</protein>
<keyword evidence="3" id="KW-1185">Reference proteome</keyword>
<name>A0AA88GG95_NAELO</name>
<comment type="caution">
    <text evidence="2">The sequence shown here is derived from an EMBL/GenBank/DDBJ whole genome shotgun (WGS) entry which is preliminary data.</text>
</comment>
<reference evidence="2 3" key="1">
    <citation type="journal article" date="2018" name="BMC Genomics">
        <title>The genome of Naegleria lovaniensis, the basis for a comparative approach to unravel pathogenicity factors of the human pathogenic amoeba N. fowleri.</title>
        <authorList>
            <person name="Liechti N."/>
            <person name="Schurch N."/>
            <person name="Bruggmann R."/>
            <person name="Wittwer M."/>
        </authorList>
    </citation>
    <scope>NUCLEOTIDE SEQUENCE [LARGE SCALE GENOMIC DNA]</scope>
    <source>
        <strain evidence="2 3">ATCC 30569</strain>
    </source>
</reference>
<dbReference type="EMBL" id="PYSW02000046">
    <property type="protein sequence ID" value="KAG2374338.1"/>
    <property type="molecule type" value="Genomic_DNA"/>
</dbReference>
<proteinExistence type="predicted"/>
<feature type="region of interest" description="Disordered" evidence="1">
    <location>
        <begin position="1"/>
        <end position="23"/>
    </location>
</feature>
<dbReference type="RefSeq" id="XP_044543512.1">
    <property type="nucleotide sequence ID" value="XM_044686504.1"/>
</dbReference>